<evidence type="ECO:0000256" key="7">
    <source>
        <dbReference type="SAM" id="Phobius"/>
    </source>
</evidence>
<comment type="caution">
    <text evidence="9">The sequence shown here is derived from an EMBL/GenBank/DDBJ whole genome shotgun (WGS) entry which is preliminary data.</text>
</comment>
<organism evidence="9 10">
    <name type="scientific">Candidatus Clostridium stratigraminis</name>
    <dbReference type="NCBI Taxonomy" id="3381661"/>
    <lineage>
        <taxon>Bacteria</taxon>
        <taxon>Bacillati</taxon>
        <taxon>Bacillota</taxon>
        <taxon>Clostridia</taxon>
        <taxon>Eubacteriales</taxon>
        <taxon>Clostridiaceae</taxon>
        <taxon>Clostridium</taxon>
    </lineage>
</organism>
<keyword evidence="4 7" id="KW-0812">Transmembrane</keyword>
<dbReference type="PANTHER" id="PTHR48090">
    <property type="entry name" value="UNDECAPRENYL-PHOSPHATE 4-DEOXY-4-FORMAMIDO-L-ARABINOSE TRANSFERASE-RELATED"/>
    <property type="match status" value="1"/>
</dbReference>
<name>A0ABW8T260_9CLOT</name>
<feature type="transmembrane region" description="Helical" evidence="7">
    <location>
        <begin position="231"/>
        <end position="252"/>
    </location>
</feature>
<dbReference type="Proteomes" id="UP001623591">
    <property type="component" value="Unassembled WGS sequence"/>
</dbReference>
<dbReference type="InterPro" id="IPR001173">
    <property type="entry name" value="Glyco_trans_2-like"/>
</dbReference>
<gene>
    <name evidence="9" type="ORF">ACJDUG_05315</name>
</gene>
<evidence type="ECO:0000256" key="5">
    <source>
        <dbReference type="ARBA" id="ARBA00022989"/>
    </source>
</evidence>
<dbReference type="EC" id="2.4.-.-" evidence="9"/>
<proteinExistence type="predicted"/>
<dbReference type="Gene3D" id="3.90.550.10">
    <property type="entry name" value="Spore Coat Polysaccharide Biosynthesis Protein SpsA, Chain A"/>
    <property type="match status" value="1"/>
</dbReference>
<keyword evidence="5 7" id="KW-1133">Transmembrane helix</keyword>
<protein>
    <submittedName>
        <fullName evidence="9">Glycosyltransferase family 2 protein</fullName>
        <ecNumber evidence="9">2.4.-.-</ecNumber>
    </submittedName>
</protein>
<accession>A0ABW8T260</accession>
<evidence type="ECO:0000259" key="8">
    <source>
        <dbReference type="Pfam" id="PF00535"/>
    </source>
</evidence>
<dbReference type="InterPro" id="IPR050256">
    <property type="entry name" value="Glycosyltransferase_2"/>
</dbReference>
<dbReference type="EMBL" id="JBJHZZ010000002">
    <property type="protein sequence ID" value="MFL0246401.1"/>
    <property type="molecule type" value="Genomic_DNA"/>
</dbReference>
<dbReference type="SUPFAM" id="SSF53448">
    <property type="entry name" value="Nucleotide-diphospho-sugar transferases"/>
    <property type="match status" value="1"/>
</dbReference>
<reference evidence="9 10" key="1">
    <citation type="submission" date="2024-11" db="EMBL/GenBank/DDBJ databases">
        <authorList>
            <person name="Heng Y.C."/>
            <person name="Lim A.C.H."/>
            <person name="Lee J.K.Y."/>
            <person name="Kittelmann S."/>
        </authorList>
    </citation>
    <scope>NUCLEOTIDE SEQUENCE [LARGE SCALE GENOMIC DNA]</scope>
    <source>
        <strain evidence="9 10">WILCCON 0185</strain>
    </source>
</reference>
<evidence type="ECO:0000256" key="3">
    <source>
        <dbReference type="ARBA" id="ARBA00022679"/>
    </source>
</evidence>
<evidence type="ECO:0000256" key="1">
    <source>
        <dbReference type="ARBA" id="ARBA00004141"/>
    </source>
</evidence>
<keyword evidence="6 7" id="KW-0472">Membrane</keyword>
<dbReference type="CDD" id="cd04187">
    <property type="entry name" value="DPM1_like_bac"/>
    <property type="match status" value="1"/>
</dbReference>
<dbReference type="Pfam" id="PF00535">
    <property type="entry name" value="Glycos_transf_2"/>
    <property type="match status" value="1"/>
</dbReference>
<evidence type="ECO:0000256" key="6">
    <source>
        <dbReference type="ARBA" id="ARBA00023136"/>
    </source>
</evidence>
<dbReference type="RefSeq" id="WP_406768869.1">
    <property type="nucleotide sequence ID" value="NZ_JBJHZZ010000002.1"/>
</dbReference>
<dbReference type="PANTHER" id="PTHR48090:SF1">
    <property type="entry name" value="PROPHAGE BACTOPRENOL GLUCOSYL TRANSFERASE HOMOLOG"/>
    <property type="match status" value="1"/>
</dbReference>
<evidence type="ECO:0000313" key="9">
    <source>
        <dbReference type="EMBL" id="MFL0246401.1"/>
    </source>
</evidence>
<dbReference type="InterPro" id="IPR029044">
    <property type="entry name" value="Nucleotide-diphossugar_trans"/>
</dbReference>
<evidence type="ECO:0000313" key="10">
    <source>
        <dbReference type="Proteomes" id="UP001623591"/>
    </source>
</evidence>
<feature type="transmembrane region" description="Helical" evidence="7">
    <location>
        <begin position="264"/>
        <end position="289"/>
    </location>
</feature>
<keyword evidence="10" id="KW-1185">Reference proteome</keyword>
<evidence type="ECO:0000256" key="2">
    <source>
        <dbReference type="ARBA" id="ARBA00022676"/>
    </source>
</evidence>
<comment type="subcellular location">
    <subcellularLocation>
        <location evidence="1">Membrane</location>
        <topology evidence="1">Multi-pass membrane protein</topology>
    </subcellularLocation>
</comment>
<sequence>MEGFLLSIVVPMYYEEAVAGECYKRLTLEMEKNEQNYELIFVNDGSKDNTQAILEELALKDNRVKIINFARNFGHQAAVTAGVKAAQGDAIVIIDADLQDPPELIKDMIVLWKQGYEVVYAKRRKREGETWIKLFTAKYFYKFLNFMSDIDIPSDTGDFRLIDRKVADAFLAMPEKNRFIRGMISWIGFNQIAIEYVRNERFAGETKYPFKKMIKFAADGIIGFSNKPLKIITHLGILSVALSLIVLIYSLIIKIVNGNVERGWTSIMVAITFFSGVQMLSLGVVGEYISRMNDEMKGRPLYIIKSKINIEDSSK</sequence>
<dbReference type="GO" id="GO:0016757">
    <property type="term" value="F:glycosyltransferase activity"/>
    <property type="evidence" value="ECO:0007669"/>
    <property type="project" value="UniProtKB-KW"/>
</dbReference>
<keyword evidence="2 9" id="KW-0328">Glycosyltransferase</keyword>
<evidence type="ECO:0000256" key="4">
    <source>
        <dbReference type="ARBA" id="ARBA00022692"/>
    </source>
</evidence>
<feature type="domain" description="Glycosyltransferase 2-like" evidence="8">
    <location>
        <begin position="7"/>
        <end position="168"/>
    </location>
</feature>
<keyword evidence="3 9" id="KW-0808">Transferase</keyword>